<evidence type="ECO:0000313" key="2">
    <source>
        <dbReference type="Proteomes" id="UP001231649"/>
    </source>
</evidence>
<organism evidence="1 2">
    <name type="scientific">Mythimna loreyi</name>
    <dbReference type="NCBI Taxonomy" id="667449"/>
    <lineage>
        <taxon>Eukaryota</taxon>
        <taxon>Metazoa</taxon>
        <taxon>Ecdysozoa</taxon>
        <taxon>Arthropoda</taxon>
        <taxon>Hexapoda</taxon>
        <taxon>Insecta</taxon>
        <taxon>Pterygota</taxon>
        <taxon>Neoptera</taxon>
        <taxon>Endopterygota</taxon>
        <taxon>Lepidoptera</taxon>
        <taxon>Glossata</taxon>
        <taxon>Ditrysia</taxon>
        <taxon>Noctuoidea</taxon>
        <taxon>Noctuidae</taxon>
        <taxon>Noctuinae</taxon>
        <taxon>Hadenini</taxon>
        <taxon>Mythimna</taxon>
    </lineage>
</organism>
<comment type="caution">
    <text evidence="1">The sequence shown here is derived from an EMBL/GenBank/DDBJ whole genome shotgun (WGS) entry which is preliminary data.</text>
</comment>
<sequence length="191" mass="22100">MIRKILGIILLAHTATADVKPDVSFSDTNNRFDLSEMVNARNKMFRDNPQEDDDDDEGVASDGDYRRNYNTDKYRSIHPTSNFLTRREDFDFAYDPDNLPTIGRAGDDDMVDLEYQENLRNFKMNIPKPGRRKIEDNKLEDITDEQKHEADILLHNVVPITMTIDGYLKAPLQDLVSLYAQQGKRIMLKTD</sequence>
<keyword evidence="2" id="KW-1185">Reference proteome</keyword>
<evidence type="ECO:0000313" key="1">
    <source>
        <dbReference type="EMBL" id="KAJ8710498.1"/>
    </source>
</evidence>
<dbReference type="EMBL" id="CM056799">
    <property type="protein sequence ID" value="KAJ8710498.1"/>
    <property type="molecule type" value="Genomic_DNA"/>
</dbReference>
<name>A0ACC2Q9V2_9NEOP</name>
<reference evidence="1" key="1">
    <citation type="submission" date="2023-03" db="EMBL/GenBank/DDBJ databases">
        <title>Chromosome-level genomes of two armyworms, Mythimna separata and Mythimna loreyi, provide insights into the biosynthesis and reception of sex pheromones.</title>
        <authorList>
            <person name="Zhao H."/>
        </authorList>
    </citation>
    <scope>NUCLEOTIDE SEQUENCE</scope>
    <source>
        <strain evidence="1">BeijingLab</strain>
    </source>
</reference>
<protein>
    <submittedName>
        <fullName evidence="1">Uncharacterized protein</fullName>
    </submittedName>
</protein>
<dbReference type="Proteomes" id="UP001231649">
    <property type="component" value="Chromosome 23"/>
</dbReference>
<accession>A0ACC2Q9V2</accession>
<gene>
    <name evidence="1" type="ORF">PYW08_009013</name>
</gene>
<proteinExistence type="predicted"/>